<accession>A0A1I7UJF7</accession>
<reference evidence="3" key="1">
    <citation type="submission" date="2016-11" db="UniProtKB">
        <authorList>
            <consortium name="WormBaseParasite"/>
        </authorList>
    </citation>
    <scope>IDENTIFICATION</scope>
</reference>
<evidence type="ECO:0000313" key="3">
    <source>
        <dbReference type="WBParaSite" id="Csp11.Scaffold629.g9933.t1"/>
    </source>
</evidence>
<dbReference type="Proteomes" id="UP000095282">
    <property type="component" value="Unplaced"/>
</dbReference>
<organism evidence="2 3">
    <name type="scientific">Caenorhabditis tropicalis</name>
    <dbReference type="NCBI Taxonomy" id="1561998"/>
    <lineage>
        <taxon>Eukaryota</taxon>
        <taxon>Metazoa</taxon>
        <taxon>Ecdysozoa</taxon>
        <taxon>Nematoda</taxon>
        <taxon>Chromadorea</taxon>
        <taxon>Rhabditida</taxon>
        <taxon>Rhabditina</taxon>
        <taxon>Rhabditomorpha</taxon>
        <taxon>Rhabditoidea</taxon>
        <taxon>Rhabditidae</taxon>
        <taxon>Peloderinae</taxon>
        <taxon>Caenorhabditis</taxon>
    </lineage>
</organism>
<feature type="region of interest" description="Disordered" evidence="1">
    <location>
        <begin position="1"/>
        <end position="62"/>
    </location>
</feature>
<feature type="compositionally biased region" description="Low complexity" evidence="1">
    <location>
        <begin position="1"/>
        <end position="10"/>
    </location>
</feature>
<protein>
    <submittedName>
        <fullName evidence="3">Ovule protein</fullName>
    </submittedName>
</protein>
<dbReference type="eggNOG" id="KOG2532">
    <property type="taxonomic scope" value="Eukaryota"/>
</dbReference>
<proteinExistence type="predicted"/>
<keyword evidence="2" id="KW-1185">Reference proteome</keyword>
<feature type="compositionally biased region" description="Low complexity" evidence="1">
    <location>
        <begin position="20"/>
        <end position="32"/>
    </location>
</feature>
<dbReference type="AlphaFoldDB" id="A0A1I7UJF7"/>
<feature type="compositionally biased region" description="Polar residues" evidence="1">
    <location>
        <begin position="44"/>
        <end position="54"/>
    </location>
</feature>
<name>A0A1I7UJF7_9PELO</name>
<dbReference type="WBParaSite" id="Csp11.Scaffold629.g9933.t1">
    <property type="protein sequence ID" value="Csp11.Scaffold629.g9933.t1"/>
    <property type="gene ID" value="Csp11.Scaffold629.g9933"/>
</dbReference>
<evidence type="ECO:0000256" key="1">
    <source>
        <dbReference type="SAM" id="MobiDB-lite"/>
    </source>
</evidence>
<evidence type="ECO:0000313" key="2">
    <source>
        <dbReference type="Proteomes" id="UP000095282"/>
    </source>
</evidence>
<sequence>MMSPPSQYQMAPPPPPPPQSSSYSHGSMMMASQTPFLSALDPPVSSSAYSNPPMKNQYDLSPEVPRWDRQEPEYRHVDEATEAVVAPDVIVADTVDEKSTDSEKVEKVHENERLARMDLKYEEPENLVMIILI</sequence>